<dbReference type="GO" id="GO:0000226">
    <property type="term" value="P:microtubule cytoskeleton organization"/>
    <property type="evidence" value="ECO:0000318"/>
    <property type="project" value="GO_Central"/>
</dbReference>
<dbReference type="GO" id="GO:0000278">
    <property type="term" value="P:mitotic cell cycle"/>
    <property type="evidence" value="ECO:0007669"/>
    <property type="project" value="UniProtKB-ARBA"/>
</dbReference>
<dbReference type="SUPFAM" id="SSF48371">
    <property type="entry name" value="ARM repeat"/>
    <property type="match status" value="1"/>
</dbReference>
<feature type="region of interest" description="Disordered" evidence="1">
    <location>
        <begin position="263"/>
        <end position="330"/>
    </location>
</feature>
<sequence>MSGNKKYASTPIISTNELAKQMQIEFQTPEANFDPISLKNDNQARKEIEDLTKLIAEGNEWDVQVKAISRAMSLINGGALEYDSFASKIPDLSIGLIAGSSNLRSALVKNSCLFISLLAHKLKKKISTMGEMIMPLSKQTTHGTLIIAESCKLTILEIVKYCPIKNVFLSIIELSKSKAIENRQISAESFILMLTYWGKTLIEQNNDVVMKTLRLLLVDSSQEVRNATRIASKIFASKYPKYSDLFLATLDSKTKSAVLAAEVPPETPPIKQDQGDLADKKFEPASPIEPKVSGHLLLSPHSPKSYVEEVNQISEKQKENEENPSPPKMNFVQDLILDDTITPPEKYTVQPITTPKKPTKLPAKKKTPQQKVQAEPEDANKPSMIPVYDKKSDRSKSPALLANTRTIKPKMSSKHRSSSVRPSYKSDQIKDLRRNLNEELNNEDFQNVNNNEQKVQGKEPKANNKKAKANNTARSVKDPRRNSKSKQKSLTTEETNTQKDGKIINDIVEKVESPQKRKSEESMAPPRLIDQGNRRRSSNPNKKVVKRRSTIVLEDGNERTFVDRINEVIEMNNYEEITGQIKTIVPGLVITMNSKSSYASNKSLSLISLLIPQYKDEFQLSLQAIFDALFGGLLSDVIAKDNRDLMDNLLAVIKENYSPNDIIVCCSSQASSQRLVKYIESFINLVVFNDENKDIAKKIAQISVSQYETLQGESRKILDIIAKNSRQSLVEIMKTSDQKQKEIIKVIIDYVDNHYGECPQVDNDQNVDEMCKKVLNFAKLATEFDYNNAIDNLYQSLSDVVLQKEKEAAEKIFQCMINIVEMKGVDHFEYFARSCLKHSERSKIVNVLKLLDIIECKAGGSKTITFLISSVKDDNENSPLYIDELQRCIKMNTEMMRLHAQTMTEMLCKEIDNENIYLRKSIVFCIALIVKTYGENADKIVRTLELPKQRLISIYINK</sequence>
<evidence type="ECO:0000313" key="3">
    <source>
        <dbReference type="EMBL" id="EAX89879.1"/>
    </source>
</evidence>
<feature type="domain" description="TOG" evidence="2">
    <location>
        <begin position="37"/>
        <end position="269"/>
    </location>
</feature>
<dbReference type="RefSeq" id="XP_001302809.1">
    <property type="nucleotide sequence ID" value="XM_001302808.1"/>
</dbReference>
<dbReference type="STRING" id="5722.A2FYX8"/>
<dbReference type="InterPro" id="IPR024395">
    <property type="entry name" value="CLASP_N_dom"/>
</dbReference>
<dbReference type="SMART" id="SM01349">
    <property type="entry name" value="TOG"/>
    <property type="match status" value="1"/>
</dbReference>
<evidence type="ECO:0000259" key="2">
    <source>
        <dbReference type="SMART" id="SM01349"/>
    </source>
</evidence>
<dbReference type="InterPro" id="IPR016024">
    <property type="entry name" value="ARM-type_fold"/>
</dbReference>
<evidence type="ECO:0000313" key="4">
    <source>
        <dbReference type="Proteomes" id="UP000001542"/>
    </source>
</evidence>
<keyword evidence="4" id="KW-1185">Reference proteome</keyword>
<dbReference type="AlphaFoldDB" id="A2FYX8"/>
<evidence type="ECO:0000256" key="1">
    <source>
        <dbReference type="SAM" id="MobiDB-lite"/>
    </source>
</evidence>
<dbReference type="GO" id="GO:0005881">
    <property type="term" value="C:cytoplasmic microtubule"/>
    <property type="evidence" value="ECO:0000318"/>
    <property type="project" value="GO_Central"/>
</dbReference>
<protein>
    <recommendedName>
        <fullName evidence="2">TOG domain-containing protein</fullName>
    </recommendedName>
</protein>
<reference evidence="3" key="1">
    <citation type="submission" date="2006-10" db="EMBL/GenBank/DDBJ databases">
        <authorList>
            <person name="Amadeo P."/>
            <person name="Zhao Q."/>
            <person name="Wortman J."/>
            <person name="Fraser-Liggett C."/>
            <person name="Carlton J."/>
        </authorList>
    </citation>
    <scope>NUCLEOTIDE SEQUENCE</scope>
    <source>
        <strain evidence="3">G3</strain>
    </source>
</reference>
<dbReference type="InterPro" id="IPR011989">
    <property type="entry name" value="ARM-like"/>
</dbReference>
<gene>
    <name evidence="3" type="ORF">TVAG_153240</name>
</gene>
<organism evidence="3 4">
    <name type="scientific">Trichomonas vaginalis (strain ATCC PRA-98 / G3)</name>
    <dbReference type="NCBI Taxonomy" id="412133"/>
    <lineage>
        <taxon>Eukaryota</taxon>
        <taxon>Metamonada</taxon>
        <taxon>Parabasalia</taxon>
        <taxon>Trichomonadida</taxon>
        <taxon>Trichomonadidae</taxon>
        <taxon>Trichomonas</taxon>
    </lineage>
</organism>
<feature type="compositionally biased region" description="Basic residues" evidence="1">
    <location>
        <begin position="357"/>
        <end position="368"/>
    </location>
</feature>
<dbReference type="Pfam" id="PF12348">
    <property type="entry name" value="CLASP_N"/>
    <property type="match status" value="1"/>
</dbReference>
<feature type="compositionally biased region" description="Basic and acidic residues" evidence="1">
    <location>
        <begin position="427"/>
        <end position="437"/>
    </location>
</feature>
<dbReference type="Proteomes" id="UP000001542">
    <property type="component" value="Unassembled WGS sequence"/>
</dbReference>
<dbReference type="OrthoDB" id="46159at2759"/>
<dbReference type="SMR" id="A2FYX8"/>
<dbReference type="KEGG" id="tva:4747555"/>
<dbReference type="VEuPathDB" id="TrichDB:TVAG_153240"/>
<dbReference type="GO" id="GO:0005819">
    <property type="term" value="C:spindle"/>
    <property type="evidence" value="ECO:0007669"/>
    <property type="project" value="UniProtKB-ARBA"/>
</dbReference>
<dbReference type="PANTHER" id="PTHR21567:SF9">
    <property type="entry name" value="CLIP-ASSOCIATING PROTEIN"/>
    <property type="match status" value="1"/>
</dbReference>
<feature type="compositionally biased region" description="Basic and acidic residues" evidence="1">
    <location>
        <begin position="273"/>
        <end position="283"/>
    </location>
</feature>
<feature type="compositionally biased region" description="Basic residues" evidence="1">
    <location>
        <begin position="407"/>
        <end position="418"/>
    </location>
</feature>
<name>A2FYX8_TRIV3</name>
<dbReference type="EMBL" id="DS114157">
    <property type="protein sequence ID" value="EAX89879.1"/>
    <property type="molecule type" value="Genomic_DNA"/>
</dbReference>
<dbReference type="InParanoid" id="A2FYX8"/>
<feature type="compositionally biased region" description="Basic and acidic residues" evidence="1">
    <location>
        <begin position="496"/>
        <end position="521"/>
    </location>
</feature>
<dbReference type="GO" id="GO:0008017">
    <property type="term" value="F:microtubule binding"/>
    <property type="evidence" value="ECO:0000318"/>
    <property type="project" value="GO_Central"/>
</dbReference>
<feature type="compositionally biased region" description="Low complexity" evidence="1">
    <location>
        <begin position="443"/>
        <end position="452"/>
    </location>
</feature>
<accession>A2FYX8</accession>
<dbReference type="InterPro" id="IPR034085">
    <property type="entry name" value="TOG"/>
</dbReference>
<dbReference type="PANTHER" id="PTHR21567">
    <property type="entry name" value="CLASP"/>
    <property type="match status" value="1"/>
</dbReference>
<dbReference type="Gene3D" id="1.25.10.10">
    <property type="entry name" value="Leucine-rich Repeat Variant"/>
    <property type="match status" value="1"/>
</dbReference>
<reference evidence="3" key="2">
    <citation type="journal article" date="2007" name="Science">
        <title>Draft genome sequence of the sexually transmitted pathogen Trichomonas vaginalis.</title>
        <authorList>
            <person name="Carlton J.M."/>
            <person name="Hirt R.P."/>
            <person name="Silva J.C."/>
            <person name="Delcher A.L."/>
            <person name="Schatz M."/>
            <person name="Zhao Q."/>
            <person name="Wortman J.R."/>
            <person name="Bidwell S.L."/>
            <person name="Alsmark U.C.M."/>
            <person name="Besteiro S."/>
            <person name="Sicheritz-Ponten T."/>
            <person name="Noel C.J."/>
            <person name="Dacks J.B."/>
            <person name="Foster P.G."/>
            <person name="Simillion C."/>
            <person name="Van de Peer Y."/>
            <person name="Miranda-Saavedra D."/>
            <person name="Barton G.J."/>
            <person name="Westrop G.D."/>
            <person name="Mueller S."/>
            <person name="Dessi D."/>
            <person name="Fiori P.L."/>
            <person name="Ren Q."/>
            <person name="Paulsen I."/>
            <person name="Zhang H."/>
            <person name="Bastida-Corcuera F.D."/>
            <person name="Simoes-Barbosa A."/>
            <person name="Brown M.T."/>
            <person name="Hayes R.D."/>
            <person name="Mukherjee M."/>
            <person name="Okumura C.Y."/>
            <person name="Schneider R."/>
            <person name="Smith A.J."/>
            <person name="Vanacova S."/>
            <person name="Villalvazo M."/>
            <person name="Haas B.J."/>
            <person name="Pertea M."/>
            <person name="Feldblyum T.V."/>
            <person name="Utterback T.R."/>
            <person name="Shu C.L."/>
            <person name="Osoegawa K."/>
            <person name="de Jong P.J."/>
            <person name="Hrdy I."/>
            <person name="Horvathova L."/>
            <person name="Zubacova Z."/>
            <person name="Dolezal P."/>
            <person name="Malik S.B."/>
            <person name="Logsdon J.M. Jr."/>
            <person name="Henze K."/>
            <person name="Gupta A."/>
            <person name="Wang C.C."/>
            <person name="Dunne R.L."/>
            <person name="Upcroft J.A."/>
            <person name="Upcroft P."/>
            <person name="White O."/>
            <person name="Salzberg S.L."/>
            <person name="Tang P."/>
            <person name="Chiu C.-H."/>
            <person name="Lee Y.-S."/>
            <person name="Embley T.M."/>
            <person name="Coombs G.H."/>
            <person name="Mottram J.C."/>
            <person name="Tachezy J."/>
            <person name="Fraser-Liggett C.M."/>
            <person name="Johnson P.J."/>
        </authorList>
    </citation>
    <scope>NUCLEOTIDE SEQUENCE [LARGE SCALE GENOMIC DNA]</scope>
    <source>
        <strain evidence="3">G3</strain>
    </source>
</reference>
<feature type="region of interest" description="Disordered" evidence="1">
    <location>
        <begin position="342"/>
        <end position="548"/>
    </location>
</feature>
<dbReference type="VEuPathDB" id="TrichDB:TVAGG3_0521120"/>
<proteinExistence type="predicted"/>